<comment type="similarity">
    <text evidence="2">Belongs to the membrane fusion protein (MFP) (TC 8.A.1) family.</text>
</comment>
<evidence type="ECO:0000256" key="1">
    <source>
        <dbReference type="ARBA" id="ARBA00004196"/>
    </source>
</evidence>
<dbReference type="Gene3D" id="2.40.50.100">
    <property type="match status" value="2"/>
</dbReference>
<accession>D8PC83</accession>
<feature type="compositionally biased region" description="Gly residues" evidence="4">
    <location>
        <begin position="333"/>
        <end position="344"/>
    </location>
</feature>
<dbReference type="SUPFAM" id="SSF111369">
    <property type="entry name" value="HlyD-like secretion proteins"/>
    <property type="match status" value="1"/>
</dbReference>
<sequence>MRRIGVIVGVLVLGLVIAGYVFFNGERKAVVRYRTVPVERGTIVSLVTATGTINPITTIQVGSQVSGMIESLHADFNSKVTANQVVARIDPFPYQARRDQAVASLANAKAAFDKARIDLAQRRRELDRAKSLIGQQFISQNEVDVALTASEGAVAQVKVTEAAVKQAEAMLQAAELDLKYTVIRSPVDGVVISRLVEVGQRIAASFTIPMLFLIAEDVTKMQVDTNVSEADIGGIAEGKSASFTVDAYPGEQFHGRVRQVRNAPINIQNVVTYDVVVEFENPVFRLKPGMTANVSIVVAKKENILKVPNSALRFTPPKTVREEQVSGRPAKSEGGGRMSGGGASEPGTRQLAIWKQGVDEALERVPVEMGISDGAYAEISSASVNEGDQVIIGIDSPRGDRKGGDLPPGFGSGQQRGPRRDRGL</sequence>
<dbReference type="Gene3D" id="2.40.30.170">
    <property type="match status" value="1"/>
</dbReference>
<dbReference type="NCBIfam" id="TIGR01730">
    <property type="entry name" value="RND_mfp"/>
    <property type="match status" value="1"/>
</dbReference>
<keyword evidence="3" id="KW-0175">Coiled coil</keyword>
<evidence type="ECO:0000256" key="3">
    <source>
        <dbReference type="ARBA" id="ARBA00023054"/>
    </source>
</evidence>
<dbReference type="OrthoDB" id="9809068at2"/>
<dbReference type="InterPro" id="IPR006143">
    <property type="entry name" value="RND_pump_MFP"/>
</dbReference>
<dbReference type="Proteomes" id="UP000001660">
    <property type="component" value="Chromosome"/>
</dbReference>
<dbReference type="GO" id="GO:0016020">
    <property type="term" value="C:membrane"/>
    <property type="evidence" value="ECO:0007669"/>
    <property type="project" value="InterPro"/>
</dbReference>
<evidence type="ECO:0000313" key="8">
    <source>
        <dbReference type="EMBL" id="CBK40842.1"/>
    </source>
</evidence>
<dbReference type="InterPro" id="IPR050465">
    <property type="entry name" value="UPF0194_transport"/>
</dbReference>
<dbReference type="STRING" id="330214.NIDE1082"/>
<evidence type="ECO:0000259" key="7">
    <source>
        <dbReference type="Pfam" id="PF25954"/>
    </source>
</evidence>
<feature type="domain" description="Multidrug resistance protein MdtA-like barrel-sandwich hybrid" evidence="6">
    <location>
        <begin position="58"/>
        <end position="209"/>
    </location>
</feature>
<dbReference type="GO" id="GO:0022857">
    <property type="term" value="F:transmembrane transporter activity"/>
    <property type="evidence" value="ECO:0007669"/>
    <property type="project" value="InterPro"/>
</dbReference>
<dbReference type="InterPro" id="IPR058792">
    <property type="entry name" value="Beta-barrel_RND_2"/>
</dbReference>
<keyword evidence="9" id="KW-1185">Reference proteome</keyword>
<gene>
    <name evidence="8" type="primary">macA</name>
    <name evidence="8" type="ORF">NIDE1082</name>
</gene>
<dbReference type="PANTHER" id="PTHR32347">
    <property type="entry name" value="EFFLUX SYSTEM COMPONENT YKNX-RELATED"/>
    <property type="match status" value="1"/>
</dbReference>
<feature type="region of interest" description="Disordered" evidence="4">
    <location>
        <begin position="393"/>
        <end position="424"/>
    </location>
</feature>
<protein>
    <submittedName>
        <fullName evidence="8">Efflux transporter, RND family, MFP subunit, putative Macrolide-specific efflux protein</fullName>
    </submittedName>
</protein>
<reference evidence="8 9" key="1">
    <citation type="journal article" date="2010" name="Proc. Natl. Acad. Sci. U.S.A.">
        <title>A Nitrospira metagenome illuminates the physiology and evolution of globally important nitrite-oxidizing bacteria.</title>
        <authorList>
            <person name="Lucker S."/>
            <person name="Wagner M."/>
            <person name="Maixner F."/>
            <person name="Pelletier E."/>
            <person name="Koch H."/>
            <person name="Vacherie B."/>
            <person name="Rattei T."/>
            <person name="Sinninghe Damste J."/>
            <person name="Spieck E."/>
            <person name="Le Paslier D."/>
            <person name="Daims H."/>
        </authorList>
    </citation>
    <scope>NUCLEOTIDE SEQUENCE [LARGE SCALE GENOMIC DNA]</scope>
</reference>
<dbReference type="HOGENOM" id="CLU_018816_14_1_0"/>
<dbReference type="Pfam" id="PF25917">
    <property type="entry name" value="BSH_RND"/>
    <property type="match status" value="1"/>
</dbReference>
<proteinExistence type="inferred from homology"/>
<dbReference type="InterPro" id="IPR058624">
    <property type="entry name" value="MdtA-like_HH"/>
</dbReference>
<dbReference type="KEGG" id="nde:NIDE1082"/>
<feature type="region of interest" description="Disordered" evidence="4">
    <location>
        <begin position="319"/>
        <end position="348"/>
    </location>
</feature>
<dbReference type="Pfam" id="PF25954">
    <property type="entry name" value="Beta-barrel_RND_2"/>
    <property type="match status" value="1"/>
</dbReference>
<dbReference type="InterPro" id="IPR058625">
    <property type="entry name" value="MdtA-like_BSH"/>
</dbReference>
<dbReference type="GO" id="GO:0030313">
    <property type="term" value="C:cell envelope"/>
    <property type="evidence" value="ECO:0007669"/>
    <property type="project" value="UniProtKB-SubCell"/>
</dbReference>
<feature type="domain" description="CusB-like beta-barrel" evidence="7">
    <location>
        <begin position="224"/>
        <end position="296"/>
    </location>
</feature>
<feature type="domain" description="Multidrug resistance protein MdtA-like alpha-helical hairpin" evidence="5">
    <location>
        <begin position="105"/>
        <end position="181"/>
    </location>
</feature>
<dbReference type="EMBL" id="FP929003">
    <property type="protein sequence ID" value="CBK40842.1"/>
    <property type="molecule type" value="Genomic_DNA"/>
</dbReference>
<evidence type="ECO:0000256" key="2">
    <source>
        <dbReference type="ARBA" id="ARBA00009477"/>
    </source>
</evidence>
<organism evidence="8 9">
    <name type="scientific">Nitrospira defluvii</name>
    <dbReference type="NCBI Taxonomy" id="330214"/>
    <lineage>
        <taxon>Bacteria</taxon>
        <taxon>Pseudomonadati</taxon>
        <taxon>Nitrospirota</taxon>
        <taxon>Nitrospiria</taxon>
        <taxon>Nitrospirales</taxon>
        <taxon>Nitrospiraceae</taxon>
        <taxon>Nitrospira</taxon>
    </lineage>
</organism>
<comment type="subcellular location">
    <subcellularLocation>
        <location evidence="1">Cell envelope</location>
    </subcellularLocation>
</comment>
<evidence type="ECO:0000259" key="6">
    <source>
        <dbReference type="Pfam" id="PF25917"/>
    </source>
</evidence>
<dbReference type="Pfam" id="PF25876">
    <property type="entry name" value="HH_MFP_RND"/>
    <property type="match status" value="1"/>
</dbReference>
<evidence type="ECO:0000313" key="9">
    <source>
        <dbReference type="Proteomes" id="UP000001660"/>
    </source>
</evidence>
<evidence type="ECO:0000256" key="4">
    <source>
        <dbReference type="SAM" id="MobiDB-lite"/>
    </source>
</evidence>
<evidence type="ECO:0000259" key="5">
    <source>
        <dbReference type="Pfam" id="PF25876"/>
    </source>
</evidence>
<name>D8PC83_9BACT</name>
<dbReference type="eggNOG" id="COG0845">
    <property type="taxonomic scope" value="Bacteria"/>
</dbReference>
<dbReference type="PANTHER" id="PTHR32347:SF14">
    <property type="entry name" value="EFFLUX SYSTEM COMPONENT YKNX-RELATED"/>
    <property type="match status" value="1"/>
</dbReference>
<dbReference type="AlphaFoldDB" id="D8PC83"/>